<dbReference type="Gene3D" id="3.90.226.10">
    <property type="entry name" value="2-enoyl-CoA Hydratase, Chain A, domain 1"/>
    <property type="match status" value="1"/>
</dbReference>
<comment type="catalytic activity">
    <reaction evidence="6">
        <text>a 4-saturated-(3S)-3-hydroxyacyl-CoA = a (3E)-enoyl-CoA + H2O</text>
        <dbReference type="Rhea" id="RHEA:20724"/>
        <dbReference type="ChEBI" id="CHEBI:15377"/>
        <dbReference type="ChEBI" id="CHEBI:58521"/>
        <dbReference type="ChEBI" id="CHEBI:137480"/>
        <dbReference type="EC" id="4.2.1.17"/>
    </reaction>
</comment>
<evidence type="ECO:0000256" key="3">
    <source>
        <dbReference type="ARBA" id="ARBA00023098"/>
    </source>
</evidence>
<dbReference type="GO" id="GO:0016853">
    <property type="term" value="F:isomerase activity"/>
    <property type="evidence" value="ECO:0007669"/>
    <property type="project" value="UniProtKB-KW"/>
</dbReference>
<dbReference type="GO" id="GO:0004300">
    <property type="term" value="F:enoyl-CoA hydratase activity"/>
    <property type="evidence" value="ECO:0007669"/>
    <property type="project" value="UniProtKB-EC"/>
</dbReference>
<comment type="similarity">
    <text evidence="1 7">Belongs to the enoyl-CoA hydratase/isomerase family.</text>
</comment>
<dbReference type="SUPFAM" id="SSF52096">
    <property type="entry name" value="ClpP/crotonase"/>
    <property type="match status" value="1"/>
</dbReference>
<evidence type="ECO:0000256" key="2">
    <source>
        <dbReference type="ARBA" id="ARBA00012076"/>
    </source>
</evidence>
<evidence type="ECO:0000256" key="1">
    <source>
        <dbReference type="ARBA" id="ARBA00005254"/>
    </source>
</evidence>
<comment type="catalytic activity">
    <reaction evidence="5">
        <text>a (3S)-3-hydroxyacyl-CoA = a (2E)-enoyl-CoA + H2O</text>
        <dbReference type="Rhea" id="RHEA:16105"/>
        <dbReference type="ChEBI" id="CHEBI:15377"/>
        <dbReference type="ChEBI" id="CHEBI:57318"/>
        <dbReference type="ChEBI" id="CHEBI:58856"/>
        <dbReference type="EC" id="4.2.1.17"/>
    </reaction>
</comment>
<dbReference type="InterPro" id="IPR029045">
    <property type="entry name" value="ClpP/crotonase-like_dom_sf"/>
</dbReference>
<dbReference type="EC" id="4.2.1.17" evidence="2"/>
<protein>
    <recommendedName>
        <fullName evidence="2">enoyl-CoA hydratase</fullName>
        <ecNumber evidence="2">4.2.1.17</ecNumber>
    </recommendedName>
</protein>
<dbReference type="Proteomes" id="UP000321805">
    <property type="component" value="Chromosome"/>
</dbReference>
<dbReference type="EMBL" id="CP042430">
    <property type="protein sequence ID" value="QEC48085.1"/>
    <property type="molecule type" value="Genomic_DNA"/>
</dbReference>
<evidence type="ECO:0000256" key="7">
    <source>
        <dbReference type="RuleBase" id="RU003707"/>
    </source>
</evidence>
<dbReference type="KEGG" id="bsol:FSW04_11240"/>
<dbReference type="FunFam" id="3.90.226.10:FF:000009">
    <property type="entry name" value="Carnitinyl-CoA dehydratase"/>
    <property type="match status" value="1"/>
</dbReference>
<keyword evidence="9" id="KW-0413">Isomerase</keyword>
<evidence type="ECO:0000256" key="8">
    <source>
        <dbReference type="SAM" id="MobiDB-lite"/>
    </source>
</evidence>
<reference evidence="9 10" key="1">
    <citation type="journal article" date="2018" name="J. Microbiol.">
        <title>Baekduia soli gen. nov., sp. nov., a novel bacterium isolated from the soil of Baekdu Mountain and proposal of a novel family name, Baekduiaceae fam. nov.</title>
        <authorList>
            <person name="An D.S."/>
            <person name="Siddiqi M.Z."/>
            <person name="Kim K.H."/>
            <person name="Yu H.S."/>
            <person name="Im W.T."/>
        </authorList>
    </citation>
    <scope>NUCLEOTIDE SEQUENCE [LARGE SCALE GENOMIC DNA]</scope>
    <source>
        <strain evidence="9 10">BR7-21</strain>
    </source>
</reference>
<evidence type="ECO:0000256" key="6">
    <source>
        <dbReference type="ARBA" id="ARBA00023717"/>
    </source>
</evidence>
<dbReference type="AlphaFoldDB" id="A0A5B8U5C9"/>
<accession>A0A5B8U5C9</accession>
<dbReference type="PANTHER" id="PTHR11941:SF169">
    <property type="entry name" value="(7AS)-7A-METHYL-1,5-DIOXO-2,3,5,6,7,7A-HEXAHYDRO-1H-INDENE-CARBOXYL-COA HYDROLASE"/>
    <property type="match status" value="1"/>
</dbReference>
<dbReference type="OrthoDB" id="8452484at2"/>
<dbReference type="PANTHER" id="PTHR11941">
    <property type="entry name" value="ENOYL-COA HYDRATASE-RELATED"/>
    <property type="match status" value="1"/>
</dbReference>
<evidence type="ECO:0000313" key="9">
    <source>
        <dbReference type="EMBL" id="QEC48085.1"/>
    </source>
</evidence>
<dbReference type="InterPro" id="IPR018376">
    <property type="entry name" value="Enoyl-CoA_hyd/isom_CS"/>
</dbReference>
<dbReference type="RefSeq" id="WP_146919265.1">
    <property type="nucleotide sequence ID" value="NZ_CP042430.1"/>
</dbReference>
<dbReference type="CDD" id="cd06558">
    <property type="entry name" value="crotonase-like"/>
    <property type="match status" value="1"/>
</dbReference>
<evidence type="ECO:0000256" key="5">
    <source>
        <dbReference type="ARBA" id="ARBA00023709"/>
    </source>
</evidence>
<feature type="region of interest" description="Disordered" evidence="8">
    <location>
        <begin position="240"/>
        <end position="261"/>
    </location>
</feature>
<dbReference type="GO" id="GO:0006635">
    <property type="term" value="P:fatty acid beta-oxidation"/>
    <property type="evidence" value="ECO:0007669"/>
    <property type="project" value="TreeGrafter"/>
</dbReference>
<sequence length="261" mass="27726">MASDPWVRVEHDDGVAQVVLERPPVNQFDDAFVCMVRDAVLALGPHTRAVVVRSAVPRMFAAGGDIPWMARVSIEEQLEFVRHCQDAYSAFERTPAPTIAAVDGPAMGGGFELALCCDIRVVGESARLGLPEATIGLIAGAGGTQRLVRAVGQGVARDLLLTGRRITGVEAGAMGIASRVVPDGTAAEVALDIARRLADGPAEAIQATKRLAVLAPDVTIEEGLARERAEWEAVRRSAATQEGLEAFAEKRRPDFRGAAQR</sequence>
<proteinExistence type="inferred from homology"/>
<organism evidence="9 10">
    <name type="scientific">Baekduia soli</name>
    <dbReference type="NCBI Taxonomy" id="496014"/>
    <lineage>
        <taxon>Bacteria</taxon>
        <taxon>Bacillati</taxon>
        <taxon>Actinomycetota</taxon>
        <taxon>Thermoleophilia</taxon>
        <taxon>Solirubrobacterales</taxon>
        <taxon>Baekduiaceae</taxon>
        <taxon>Baekduia</taxon>
    </lineage>
</organism>
<evidence type="ECO:0000313" key="10">
    <source>
        <dbReference type="Proteomes" id="UP000321805"/>
    </source>
</evidence>
<keyword evidence="4" id="KW-0456">Lyase</keyword>
<evidence type="ECO:0000256" key="4">
    <source>
        <dbReference type="ARBA" id="ARBA00023239"/>
    </source>
</evidence>
<dbReference type="Pfam" id="PF00378">
    <property type="entry name" value="ECH_1"/>
    <property type="match status" value="1"/>
</dbReference>
<gene>
    <name evidence="9" type="ORF">FSW04_11240</name>
</gene>
<keyword evidence="10" id="KW-1185">Reference proteome</keyword>
<dbReference type="PROSITE" id="PS00166">
    <property type="entry name" value="ENOYL_COA_HYDRATASE"/>
    <property type="match status" value="1"/>
</dbReference>
<name>A0A5B8U5C9_9ACTN</name>
<dbReference type="InterPro" id="IPR001753">
    <property type="entry name" value="Enoyl-CoA_hydra/iso"/>
</dbReference>
<keyword evidence="3" id="KW-0443">Lipid metabolism</keyword>